<accession>L7L9K9</accession>
<dbReference type="EMBL" id="BANT01000022">
    <property type="protein sequence ID" value="GAC57599.1"/>
    <property type="molecule type" value="Genomic_DNA"/>
</dbReference>
<dbReference type="GO" id="GO:0006355">
    <property type="term" value="P:regulation of DNA-templated transcription"/>
    <property type="evidence" value="ECO:0007669"/>
    <property type="project" value="InterPro"/>
</dbReference>
<name>L7L9K9_9ACTN</name>
<dbReference type="SUPFAM" id="SSF52540">
    <property type="entry name" value="P-loop containing nucleoside triphosphate hydrolases"/>
    <property type="match status" value="1"/>
</dbReference>
<evidence type="ECO:0000259" key="1">
    <source>
        <dbReference type="Pfam" id="PF00196"/>
    </source>
</evidence>
<dbReference type="InterPro" id="IPR036388">
    <property type="entry name" value="WH-like_DNA-bd_sf"/>
</dbReference>
<feature type="domain" description="HTH luxR-type" evidence="1">
    <location>
        <begin position="788"/>
        <end position="831"/>
    </location>
</feature>
<dbReference type="Gene3D" id="3.40.50.300">
    <property type="entry name" value="P-loop containing nucleotide triphosphate hydrolases"/>
    <property type="match status" value="1"/>
</dbReference>
<keyword evidence="3" id="KW-1185">Reference proteome</keyword>
<evidence type="ECO:0000313" key="3">
    <source>
        <dbReference type="Proteomes" id="UP000053405"/>
    </source>
</evidence>
<dbReference type="STRING" id="1121927.GOHSU_22_00590"/>
<dbReference type="AlphaFoldDB" id="L7L9K9"/>
<gene>
    <name evidence="2" type="ORF">GOHSU_22_00590</name>
</gene>
<proteinExistence type="predicted"/>
<dbReference type="Gene3D" id="1.10.10.10">
    <property type="entry name" value="Winged helix-like DNA-binding domain superfamily/Winged helix DNA-binding domain"/>
    <property type="match status" value="1"/>
</dbReference>
<dbReference type="Pfam" id="PF00196">
    <property type="entry name" value="GerE"/>
    <property type="match status" value="1"/>
</dbReference>
<dbReference type="InterPro" id="IPR027417">
    <property type="entry name" value="P-loop_NTPase"/>
</dbReference>
<comment type="caution">
    <text evidence="2">The sequence shown here is derived from an EMBL/GenBank/DDBJ whole genome shotgun (WGS) entry which is preliminary data.</text>
</comment>
<dbReference type="GO" id="GO:0003677">
    <property type="term" value="F:DNA binding"/>
    <property type="evidence" value="ECO:0007669"/>
    <property type="project" value="InterPro"/>
</dbReference>
<dbReference type="SUPFAM" id="SSF46894">
    <property type="entry name" value="C-terminal effector domain of the bipartite response regulators"/>
    <property type="match status" value="1"/>
</dbReference>
<evidence type="ECO:0000313" key="2">
    <source>
        <dbReference type="EMBL" id="GAC57599.1"/>
    </source>
</evidence>
<dbReference type="eggNOG" id="COG2909">
    <property type="taxonomic scope" value="Bacteria"/>
</dbReference>
<sequence>MTWGYRADETALSAVAEAWAKHRPVLITGPAGIGKTRLARHFAESVGRRPFWIIGAPAMRGTQLGAVAAAIPVGFGDDVDSVWTTLRERLPARAFVIVEAAEHLDTASAAIVARLFASFSGVGIVTAGGPLPPALRQALDAAGVREVVVPPLDLETVTELVEDRIGGELSVAAAVRLQQVTGGNPFFLTEYVEGALRSESLAPGSAGIWELEVDTEISDDLRQVAAERLAGASESEERILDLLSLCAPLPRAVVDHLGLADGVGDAPGDLVLPLADAVVCGQAMFTQIRRGELGPLQRRRLVGDLVEALAATGERPVETLHRARLCLEYGLAAPAQVFTEGAATAFLLGDLILTEQLARRAIDTGAGLGAHLQLSRSLAGRGQAGRALQVLAEIEPDSLDEDDLAGYAITVAITHTVGQGDHAAAHGVLDKFEPRITSAAARAGFAAIRALASVNAGRPYPALQWARAAQALGRQVPLWSALGEFVEAESLRRSGEVARPLQIVRQALGADESGGALVGTGARRTLVQALLSAADLPAAQREGERLLEVSVLQHIPQAIACATLAQVHSARGDFSAARRLCETALAALGDGDRTGLGRGTAMHLTIAHAMTGDRAGARAARRRTERATASVASWAGANLQVARAFEQISVGEITRPVAVLRAVADESLAADQRAEAAAVLHAAVRLGDRIAAQRLLAVALATEGTLPHLQRTHAAALLADDAAGLSTVADDFGRLGFLPAAADTWAQAVALDRTYAARLAAVLKRCTDYVSPVTRIAKGHSALSPWETLSPREAETFALWDAGCTGGEIAEILGLTTSTVTGLLARLRTKMSSPQHGSR</sequence>
<dbReference type="InterPro" id="IPR016032">
    <property type="entry name" value="Sig_transdc_resp-reg_C-effctor"/>
</dbReference>
<reference evidence="2 3" key="1">
    <citation type="submission" date="2012-12" db="EMBL/GenBank/DDBJ databases">
        <title>Whole genome shotgun sequence of Gordonia hirsuta NBRC 16056.</title>
        <authorList>
            <person name="Isaki-Nakamura S."/>
            <person name="Hosoyama A."/>
            <person name="Tsuchikane K."/>
            <person name="Katsumata H."/>
            <person name="Baba S."/>
            <person name="Yamazaki S."/>
            <person name="Fujita N."/>
        </authorList>
    </citation>
    <scope>NUCLEOTIDE SEQUENCE [LARGE SCALE GENOMIC DNA]</scope>
    <source>
        <strain evidence="2 3">NBRC 16056</strain>
    </source>
</reference>
<dbReference type="InterPro" id="IPR000792">
    <property type="entry name" value="Tscrpt_reg_LuxR_C"/>
</dbReference>
<protein>
    <submittedName>
        <fullName evidence="2">Putative LuxR family transcriptional regulator</fullName>
    </submittedName>
</protein>
<organism evidence="2 3">
    <name type="scientific">Gordonia hirsuta DSM 44140 = NBRC 16056</name>
    <dbReference type="NCBI Taxonomy" id="1121927"/>
    <lineage>
        <taxon>Bacteria</taxon>
        <taxon>Bacillati</taxon>
        <taxon>Actinomycetota</taxon>
        <taxon>Actinomycetes</taxon>
        <taxon>Mycobacteriales</taxon>
        <taxon>Gordoniaceae</taxon>
        <taxon>Gordonia</taxon>
    </lineage>
</organism>
<dbReference type="Proteomes" id="UP000053405">
    <property type="component" value="Unassembled WGS sequence"/>
</dbReference>